<name>A0AAN8PH52_PATCE</name>
<dbReference type="Proteomes" id="UP001347796">
    <property type="component" value="Unassembled WGS sequence"/>
</dbReference>
<keyword evidence="1" id="KW-1133">Transmembrane helix</keyword>
<organism evidence="2 3">
    <name type="scientific">Patella caerulea</name>
    <name type="common">Rayed Mediterranean limpet</name>
    <dbReference type="NCBI Taxonomy" id="87958"/>
    <lineage>
        <taxon>Eukaryota</taxon>
        <taxon>Metazoa</taxon>
        <taxon>Spiralia</taxon>
        <taxon>Lophotrochozoa</taxon>
        <taxon>Mollusca</taxon>
        <taxon>Gastropoda</taxon>
        <taxon>Patellogastropoda</taxon>
        <taxon>Patelloidea</taxon>
        <taxon>Patellidae</taxon>
        <taxon>Patella</taxon>
    </lineage>
</organism>
<dbReference type="EMBL" id="JAZGQO010000010">
    <property type="protein sequence ID" value="KAK6175994.1"/>
    <property type="molecule type" value="Genomic_DNA"/>
</dbReference>
<gene>
    <name evidence="2" type="ORF">SNE40_014364</name>
</gene>
<dbReference type="AlphaFoldDB" id="A0AAN8PH52"/>
<reference evidence="2 3" key="1">
    <citation type="submission" date="2024-01" db="EMBL/GenBank/DDBJ databases">
        <title>The genome of the rayed Mediterranean limpet Patella caerulea (Linnaeus, 1758).</title>
        <authorList>
            <person name="Anh-Thu Weber A."/>
            <person name="Halstead-Nussloch G."/>
        </authorList>
    </citation>
    <scope>NUCLEOTIDE SEQUENCE [LARGE SCALE GENOMIC DNA]</scope>
    <source>
        <strain evidence="2">AATW-2023a</strain>
        <tissue evidence="2">Whole specimen</tissue>
    </source>
</reference>
<evidence type="ECO:0000313" key="2">
    <source>
        <dbReference type="EMBL" id="KAK6175994.1"/>
    </source>
</evidence>
<protein>
    <submittedName>
        <fullName evidence="2">Uncharacterized protein</fullName>
    </submittedName>
</protein>
<accession>A0AAN8PH52</accession>
<keyword evidence="1" id="KW-0472">Membrane</keyword>
<keyword evidence="1" id="KW-0812">Transmembrane</keyword>
<evidence type="ECO:0000313" key="3">
    <source>
        <dbReference type="Proteomes" id="UP001347796"/>
    </source>
</evidence>
<sequence>MAYDRRRFVPVYLKRTLYTIRHISSVNYTLLHESCKRQIPITMIAFPSVVVLAAVFGFSVAQVSDCNSSPECYYPQQLDMQTCQCYCTYQPSSDPNKYEVVIANYPPIEMRCPNVLVWNQTLCQCGEDMRSLPTAPMVGGNTITCQTLIDLRGNDTQFVNFANYYSENENKQAILLEKVDGTSNIDGAAYFKGISLYLPVFEYNDLTGTAMMKLRVRPIEESGHDYENNDQVILSNACTGSPAAIELTYSPAQRNFTLAIDTSGSNQEMCENIAAGPSGWYDIDVSILNGSTDWSINGIACPQITGSGSIKKTGCGLTVGGNPVAPNDSEDFYGHIDYVKIVKHCDTEKMASDTQ</sequence>
<proteinExistence type="predicted"/>
<evidence type="ECO:0000256" key="1">
    <source>
        <dbReference type="SAM" id="Phobius"/>
    </source>
</evidence>
<keyword evidence="3" id="KW-1185">Reference proteome</keyword>
<feature type="transmembrane region" description="Helical" evidence="1">
    <location>
        <begin position="41"/>
        <end position="61"/>
    </location>
</feature>
<comment type="caution">
    <text evidence="2">The sequence shown here is derived from an EMBL/GenBank/DDBJ whole genome shotgun (WGS) entry which is preliminary data.</text>
</comment>